<feature type="compositionally biased region" description="Polar residues" evidence="12">
    <location>
        <begin position="416"/>
        <end position="437"/>
    </location>
</feature>
<dbReference type="OrthoDB" id="331948at2759"/>
<evidence type="ECO:0000256" key="10">
    <source>
        <dbReference type="ARBA" id="ARBA00048048"/>
    </source>
</evidence>
<evidence type="ECO:0000256" key="12">
    <source>
        <dbReference type="SAM" id="MobiDB-lite"/>
    </source>
</evidence>
<accession>A3LZ77</accession>
<dbReference type="OMA" id="DLFFCDE"/>
<gene>
    <name evidence="14" type="ORF">PICST_33443</name>
</gene>
<dbReference type="PANTHER" id="PTHR22883">
    <property type="entry name" value="ZINC FINGER DHHC DOMAIN CONTAINING PROTEIN"/>
    <property type="match status" value="1"/>
</dbReference>
<protein>
    <recommendedName>
        <fullName evidence="11">Palmitoyltransferase</fullName>
        <ecNumber evidence="11">2.3.1.225</ecNumber>
    </recommendedName>
</protein>
<dbReference type="RefSeq" id="XP_001386320.2">
    <property type="nucleotide sequence ID" value="XM_001386283.1"/>
</dbReference>
<dbReference type="STRING" id="322104.A3LZ77"/>
<evidence type="ECO:0000256" key="4">
    <source>
        <dbReference type="ARBA" id="ARBA00022989"/>
    </source>
</evidence>
<dbReference type="GO" id="GO:0016020">
    <property type="term" value="C:membrane"/>
    <property type="evidence" value="ECO:0007669"/>
    <property type="project" value="UniProtKB-SubCell"/>
</dbReference>
<dbReference type="GO" id="GO:0006612">
    <property type="term" value="P:protein targeting to membrane"/>
    <property type="evidence" value="ECO:0007669"/>
    <property type="project" value="TreeGrafter"/>
</dbReference>
<evidence type="ECO:0000256" key="8">
    <source>
        <dbReference type="ARBA" id="ARBA00023315"/>
    </source>
</evidence>
<evidence type="ECO:0000256" key="9">
    <source>
        <dbReference type="ARBA" id="ARBA00038298"/>
    </source>
</evidence>
<dbReference type="InParanoid" id="A3LZ77"/>
<organism evidence="14 15">
    <name type="scientific">Scheffersomyces stipitis (strain ATCC 58785 / CBS 6054 / NBRC 10063 / NRRL Y-11545)</name>
    <name type="common">Yeast</name>
    <name type="synonym">Pichia stipitis</name>
    <dbReference type="NCBI Taxonomy" id="322104"/>
    <lineage>
        <taxon>Eukaryota</taxon>
        <taxon>Fungi</taxon>
        <taxon>Dikarya</taxon>
        <taxon>Ascomycota</taxon>
        <taxon>Saccharomycotina</taxon>
        <taxon>Pichiomycetes</taxon>
        <taxon>Debaryomycetaceae</taxon>
        <taxon>Scheffersomyces</taxon>
    </lineage>
</organism>
<feature type="transmembrane region" description="Helical" evidence="11">
    <location>
        <begin position="15"/>
        <end position="37"/>
    </location>
</feature>
<dbReference type="InterPro" id="IPR001594">
    <property type="entry name" value="Palmitoyltrfase_DHHC"/>
</dbReference>
<dbReference type="PROSITE" id="PS50216">
    <property type="entry name" value="DHHC"/>
    <property type="match status" value="1"/>
</dbReference>
<sequence length="437" mass="50994">MTGHQSPIWSRVVKIGVPIGVIFGLAYIDFASFYSLGYQEIYKHHSKGIAVALWVLGGFSQFVMFLYWILMFVIGPGKSPVFQPLNLYGTDDPNLIPCPDIFPCDEYGYPEYNSNARSIVTARTFYSKDMGYMVLKFDHFCLWIGTVVGETNYLFFMKYCQWFLTYFVVILIFLIRYTPSNIGRGGEINHNFIPLYVMCGMWILMIGALFGTHFYYIVINKVTLDQVSENQKRSFERWQNSHKDDKKKRPKPREETGWRYINVKKDNLRLVVQYGINDRVYDMGAKKNFINLVYNGNRNHGLEESFYTTQKYFVALAILFIPFVDIYNGFKYAKRPPIDPEIGSLQERKRMEFESYSCKLNDDFLQHVYGKIERKECYIAQYIRLPQEHQKPPEDEREPQKEASTEIKSETKSETGSEMVSPLKNSTESGSPRSSQQ</sequence>
<feature type="compositionally biased region" description="Basic and acidic residues" evidence="12">
    <location>
        <begin position="387"/>
        <end position="415"/>
    </location>
</feature>
<dbReference type="PANTHER" id="PTHR22883:SF23">
    <property type="entry name" value="PALMITOYLTRANSFERASE ZDHHC6"/>
    <property type="match status" value="1"/>
</dbReference>
<dbReference type="AlphaFoldDB" id="A3LZ77"/>
<dbReference type="EC" id="2.3.1.225" evidence="11"/>
<proteinExistence type="inferred from homology"/>
<evidence type="ECO:0000256" key="6">
    <source>
        <dbReference type="ARBA" id="ARBA00023139"/>
    </source>
</evidence>
<evidence type="ECO:0000256" key="7">
    <source>
        <dbReference type="ARBA" id="ARBA00023288"/>
    </source>
</evidence>
<feature type="region of interest" description="Disordered" evidence="12">
    <location>
        <begin position="387"/>
        <end position="437"/>
    </location>
</feature>
<evidence type="ECO:0000313" key="14">
    <source>
        <dbReference type="EMBL" id="ABN68291.2"/>
    </source>
</evidence>
<evidence type="ECO:0000259" key="13">
    <source>
        <dbReference type="Pfam" id="PF01529"/>
    </source>
</evidence>
<reference evidence="14 15" key="1">
    <citation type="journal article" date="2007" name="Nat. Biotechnol.">
        <title>Genome sequence of the lignocellulose-bioconverting and xylose-fermenting yeast Pichia stipitis.</title>
        <authorList>
            <person name="Jeffries T.W."/>
            <person name="Grigoriev I.V."/>
            <person name="Grimwood J."/>
            <person name="Laplaza J.M."/>
            <person name="Aerts A."/>
            <person name="Salamov A."/>
            <person name="Schmutz J."/>
            <person name="Lindquist E."/>
            <person name="Dehal P."/>
            <person name="Shapiro H."/>
            <person name="Jin Y.S."/>
            <person name="Passoth V."/>
            <person name="Richardson P.M."/>
        </authorList>
    </citation>
    <scope>NUCLEOTIDE SEQUENCE [LARGE SCALE GENOMIC DNA]</scope>
    <source>
        <strain evidence="15">ATCC 58785 / CBS 6054 / NBRC 10063 / NRRL Y-11545</strain>
    </source>
</reference>
<keyword evidence="7" id="KW-0449">Lipoprotein</keyword>
<evidence type="ECO:0000256" key="3">
    <source>
        <dbReference type="ARBA" id="ARBA00022692"/>
    </source>
</evidence>
<evidence type="ECO:0000256" key="11">
    <source>
        <dbReference type="RuleBase" id="RU079119"/>
    </source>
</evidence>
<keyword evidence="6" id="KW-0564">Palmitate</keyword>
<comment type="subcellular location">
    <subcellularLocation>
        <location evidence="1">Membrane</location>
        <topology evidence="1">Multi-pass membrane protein</topology>
    </subcellularLocation>
</comment>
<feature type="transmembrane region" description="Helical" evidence="11">
    <location>
        <begin position="49"/>
        <end position="74"/>
    </location>
</feature>
<dbReference type="KEGG" id="pic:PICST_33443"/>
<comment type="similarity">
    <text evidence="9">Belongs to the DHHC palmitoyltransferase family. PFA5 subfamily.</text>
</comment>
<evidence type="ECO:0000256" key="5">
    <source>
        <dbReference type="ARBA" id="ARBA00023136"/>
    </source>
</evidence>
<keyword evidence="3 11" id="KW-0812">Transmembrane</keyword>
<dbReference type="GO" id="GO:0005783">
    <property type="term" value="C:endoplasmic reticulum"/>
    <property type="evidence" value="ECO:0007669"/>
    <property type="project" value="TreeGrafter"/>
</dbReference>
<name>A3LZ77_PICST</name>
<dbReference type="FunCoup" id="A3LZ77">
    <property type="interactions" value="922"/>
</dbReference>
<comment type="catalytic activity">
    <reaction evidence="10 11">
        <text>L-cysteinyl-[protein] + hexadecanoyl-CoA = S-hexadecanoyl-L-cysteinyl-[protein] + CoA</text>
        <dbReference type="Rhea" id="RHEA:36683"/>
        <dbReference type="Rhea" id="RHEA-COMP:10131"/>
        <dbReference type="Rhea" id="RHEA-COMP:11032"/>
        <dbReference type="ChEBI" id="CHEBI:29950"/>
        <dbReference type="ChEBI" id="CHEBI:57287"/>
        <dbReference type="ChEBI" id="CHEBI:57379"/>
        <dbReference type="ChEBI" id="CHEBI:74151"/>
        <dbReference type="EC" id="2.3.1.225"/>
    </reaction>
</comment>
<dbReference type="eggNOG" id="KOG1311">
    <property type="taxonomic scope" value="Eukaryota"/>
</dbReference>
<evidence type="ECO:0000313" key="15">
    <source>
        <dbReference type="Proteomes" id="UP000002258"/>
    </source>
</evidence>
<keyword evidence="5 11" id="KW-0472">Membrane</keyword>
<dbReference type="EMBL" id="CP000501">
    <property type="protein sequence ID" value="ABN68291.2"/>
    <property type="molecule type" value="Genomic_DNA"/>
</dbReference>
<dbReference type="InterPro" id="IPR039859">
    <property type="entry name" value="PFA4/ZDH16/20/ERF2-like"/>
</dbReference>
<comment type="domain">
    <text evidence="11">The DHHC domain is required for palmitoyltransferase activity.</text>
</comment>
<evidence type="ECO:0000256" key="2">
    <source>
        <dbReference type="ARBA" id="ARBA00022679"/>
    </source>
</evidence>
<dbReference type="GeneID" id="4840610"/>
<keyword evidence="8 11" id="KW-0012">Acyltransferase</keyword>
<keyword evidence="2 11" id="KW-0808">Transferase</keyword>
<dbReference type="Proteomes" id="UP000002258">
    <property type="component" value="Chromosome 7"/>
</dbReference>
<feature type="transmembrane region" description="Helical" evidence="11">
    <location>
        <begin position="153"/>
        <end position="175"/>
    </location>
</feature>
<feature type="domain" description="Palmitoyltransferase DHHC" evidence="13">
    <location>
        <begin position="111"/>
        <end position="227"/>
    </location>
</feature>
<dbReference type="Pfam" id="PF01529">
    <property type="entry name" value="DHHC"/>
    <property type="match status" value="1"/>
</dbReference>
<dbReference type="HOGENOM" id="CLU_715709_0_0_1"/>
<feature type="transmembrane region" description="Helical" evidence="11">
    <location>
        <begin position="195"/>
        <end position="218"/>
    </location>
</feature>
<dbReference type="GO" id="GO:0005794">
    <property type="term" value="C:Golgi apparatus"/>
    <property type="evidence" value="ECO:0007669"/>
    <property type="project" value="TreeGrafter"/>
</dbReference>
<dbReference type="GO" id="GO:0019706">
    <property type="term" value="F:protein-cysteine S-palmitoyltransferase activity"/>
    <property type="evidence" value="ECO:0007669"/>
    <property type="project" value="UniProtKB-EC"/>
</dbReference>
<evidence type="ECO:0000256" key="1">
    <source>
        <dbReference type="ARBA" id="ARBA00004141"/>
    </source>
</evidence>
<keyword evidence="4 11" id="KW-1133">Transmembrane helix</keyword>
<keyword evidence="15" id="KW-1185">Reference proteome</keyword>